<evidence type="ECO:0000313" key="12">
    <source>
        <dbReference type="EMBL" id="AFM26455.1"/>
    </source>
</evidence>
<dbReference type="Pfam" id="PF02875">
    <property type="entry name" value="Mur_ligase_C"/>
    <property type="match status" value="1"/>
</dbReference>
<dbReference type="InterPro" id="IPR013221">
    <property type="entry name" value="Mur_ligase_cen"/>
</dbReference>
<dbReference type="Gene3D" id="3.40.50.720">
    <property type="entry name" value="NAD(P)-binding Rossmann-like Domain"/>
    <property type="match status" value="1"/>
</dbReference>
<dbReference type="NCBIfam" id="TIGR01081">
    <property type="entry name" value="mpl"/>
    <property type="match status" value="1"/>
</dbReference>
<evidence type="ECO:0000313" key="13">
    <source>
        <dbReference type="Proteomes" id="UP000006055"/>
    </source>
</evidence>
<evidence type="ECO:0000259" key="10">
    <source>
        <dbReference type="Pfam" id="PF02875"/>
    </source>
</evidence>
<evidence type="ECO:0000256" key="6">
    <source>
        <dbReference type="ARBA" id="ARBA00022984"/>
    </source>
</evidence>
<dbReference type="Pfam" id="PF01225">
    <property type="entry name" value="Mur_ligase"/>
    <property type="match status" value="1"/>
</dbReference>
<dbReference type="GO" id="GO:0071555">
    <property type="term" value="P:cell wall organization"/>
    <property type="evidence" value="ECO:0007669"/>
    <property type="project" value="UniProtKB-KW"/>
</dbReference>
<evidence type="ECO:0000259" key="9">
    <source>
        <dbReference type="Pfam" id="PF01225"/>
    </source>
</evidence>
<keyword evidence="7" id="KW-0131">Cell cycle</keyword>
<feature type="domain" description="Mur ligase N-terminal catalytic" evidence="9">
    <location>
        <begin position="19"/>
        <end position="114"/>
    </location>
</feature>
<organism evidence="12 13">
    <name type="scientific">Desulfomonile tiedjei (strain ATCC 49306 / DSM 6799 / DCB-1)</name>
    <dbReference type="NCBI Taxonomy" id="706587"/>
    <lineage>
        <taxon>Bacteria</taxon>
        <taxon>Pseudomonadati</taxon>
        <taxon>Thermodesulfobacteriota</taxon>
        <taxon>Desulfomonilia</taxon>
        <taxon>Desulfomonilales</taxon>
        <taxon>Desulfomonilaceae</taxon>
        <taxon>Desulfomonile</taxon>
    </lineage>
</organism>
<dbReference type="InterPro" id="IPR000713">
    <property type="entry name" value="Mur_ligase_N"/>
</dbReference>
<reference evidence="13" key="1">
    <citation type="submission" date="2012-06" db="EMBL/GenBank/DDBJ databases">
        <title>Complete sequence of chromosome of Desulfomonile tiedjei DSM 6799.</title>
        <authorList>
            <person name="Lucas S."/>
            <person name="Copeland A."/>
            <person name="Lapidus A."/>
            <person name="Glavina del Rio T."/>
            <person name="Dalin E."/>
            <person name="Tice H."/>
            <person name="Bruce D."/>
            <person name="Goodwin L."/>
            <person name="Pitluck S."/>
            <person name="Peters L."/>
            <person name="Ovchinnikova G."/>
            <person name="Zeytun A."/>
            <person name="Lu M."/>
            <person name="Kyrpides N."/>
            <person name="Mavromatis K."/>
            <person name="Ivanova N."/>
            <person name="Brettin T."/>
            <person name="Detter J.C."/>
            <person name="Han C."/>
            <person name="Larimer F."/>
            <person name="Land M."/>
            <person name="Hauser L."/>
            <person name="Markowitz V."/>
            <person name="Cheng J.-F."/>
            <person name="Hugenholtz P."/>
            <person name="Woyke T."/>
            <person name="Wu D."/>
            <person name="Spring S."/>
            <person name="Schroeder M."/>
            <person name="Brambilla E."/>
            <person name="Klenk H.-P."/>
            <person name="Eisen J.A."/>
        </authorList>
    </citation>
    <scope>NUCLEOTIDE SEQUENCE [LARGE SCALE GENOMIC DNA]</scope>
    <source>
        <strain evidence="13">ATCC 49306 / DSM 6799 / DCB-1</strain>
    </source>
</reference>
<dbReference type="InterPro" id="IPR005757">
    <property type="entry name" value="Mpl"/>
</dbReference>
<dbReference type="InterPro" id="IPR050061">
    <property type="entry name" value="MurCDEF_pg_biosynth"/>
</dbReference>
<dbReference type="eggNOG" id="COG0773">
    <property type="taxonomic scope" value="Bacteria"/>
</dbReference>
<accession>I4CA64</accession>
<proteinExistence type="predicted"/>
<dbReference type="SUPFAM" id="SSF53623">
    <property type="entry name" value="MurD-like peptide ligases, catalytic domain"/>
    <property type="match status" value="1"/>
</dbReference>
<dbReference type="PANTHER" id="PTHR43445">
    <property type="entry name" value="UDP-N-ACETYLMURAMATE--L-ALANINE LIGASE-RELATED"/>
    <property type="match status" value="1"/>
</dbReference>
<keyword evidence="6" id="KW-0573">Peptidoglycan synthesis</keyword>
<dbReference type="HOGENOM" id="CLU_028104_0_1_7"/>
<dbReference type="InterPro" id="IPR036615">
    <property type="entry name" value="Mur_ligase_C_dom_sf"/>
</dbReference>
<name>I4CA64_DESTA</name>
<dbReference type="Proteomes" id="UP000006055">
    <property type="component" value="Chromosome"/>
</dbReference>
<dbReference type="PATRIC" id="fig|706587.4.peg.4328"/>
<dbReference type="InterPro" id="IPR004101">
    <property type="entry name" value="Mur_ligase_C"/>
</dbReference>
<feature type="domain" description="Mur ligase C-terminal" evidence="10">
    <location>
        <begin position="333"/>
        <end position="465"/>
    </location>
</feature>
<dbReference type="KEGG" id="dti:Desti_3813"/>
<sequence length="490" mass="53736">MDNSTYSHEIPRLISPPAHIHLMGICGTGMGSLAGMFHSKGYRVTGSDQAVYPPMSDFLRNLGIPIMEGYRASNLQPRPDLVIVGNVIRRTNPEAVELEKSGIPYVSMPLAVTHYFARDKTRIVVAGTHGKTTVTAMIAWILASAGRDPGFMIGGLPKNFGLNHRVTDGSVFVIEGDEYDTAYFDKRPKFLHYSPGIGVITSCEFDHADIYDNFDQIREQFRLFAGLIPKEGRLVAFVDDVNVRAIAEACRGPVVTYGFSSVVQWSVTDATPSDGGFSVVLTNHGMKVAAGRLAVIGMHNVLNAVAAVAACVQVGLDPQEALDSLASFQGVRRRQEILGEYRGITVIDDFAHHPTAVHVTCSGVKAAFPGRRLVAVFEPRTNTSRRAFFQNLYASAFSDADLVLIRTPRDVEDVPRSDRFDSERLARDLCTQGKEARAFGDTEEILHFLLSNLRQGDVVLIMSNGSFDDLCRNLQKSLQEACHEGSNSLR</sequence>
<feature type="domain" description="Mur ligase central" evidence="11">
    <location>
        <begin position="125"/>
        <end position="311"/>
    </location>
</feature>
<dbReference type="EC" id="6.3.2.8" evidence="12"/>
<gene>
    <name evidence="12" type="ordered locus">Desti_3813</name>
</gene>
<keyword evidence="13" id="KW-1185">Reference proteome</keyword>
<dbReference type="SUPFAM" id="SSF53244">
    <property type="entry name" value="MurD-like peptide ligases, peptide-binding domain"/>
    <property type="match status" value="1"/>
</dbReference>
<keyword evidence="3" id="KW-0547">Nucleotide-binding</keyword>
<dbReference type="GO" id="GO:0009252">
    <property type="term" value="P:peptidoglycan biosynthetic process"/>
    <property type="evidence" value="ECO:0007669"/>
    <property type="project" value="UniProtKB-KW"/>
</dbReference>
<evidence type="ECO:0000256" key="4">
    <source>
        <dbReference type="ARBA" id="ARBA00022840"/>
    </source>
</evidence>
<keyword evidence="1 12" id="KW-0436">Ligase</keyword>
<dbReference type="PANTHER" id="PTHR43445:SF5">
    <property type="entry name" value="UDP-N-ACETYLMURAMATE--L-ALANYL-GAMMA-D-GLUTAMYL-MESO-2,6-DIAMINOHEPTANDIOATE LIGASE"/>
    <property type="match status" value="1"/>
</dbReference>
<keyword evidence="5" id="KW-0133">Cell shape</keyword>
<dbReference type="GO" id="GO:0005524">
    <property type="term" value="F:ATP binding"/>
    <property type="evidence" value="ECO:0007669"/>
    <property type="project" value="UniProtKB-KW"/>
</dbReference>
<dbReference type="EMBL" id="CP003360">
    <property type="protein sequence ID" value="AFM26455.1"/>
    <property type="molecule type" value="Genomic_DNA"/>
</dbReference>
<dbReference type="GO" id="GO:0008360">
    <property type="term" value="P:regulation of cell shape"/>
    <property type="evidence" value="ECO:0007669"/>
    <property type="project" value="UniProtKB-KW"/>
</dbReference>
<dbReference type="GO" id="GO:0051301">
    <property type="term" value="P:cell division"/>
    <property type="evidence" value="ECO:0007669"/>
    <property type="project" value="UniProtKB-KW"/>
</dbReference>
<evidence type="ECO:0000256" key="5">
    <source>
        <dbReference type="ARBA" id="ARBA00022960"/>
    </source>
</evidence>
<dbReference type="STRING" id="706587.Desti_3813"/>
<keyword evidence="4" id="KW-0067">ATP-binding</keyword>
<dbReference type="OrthoDB" id="9804126at2"/>
<dbReference type="Gene3D" id="3.40.1190.10">
    <property type="entry name" value="Mur-like, catalytic domain"/>
    <property type="match status" value="1"/>
</dbReference>
<dbReference type="GO" id="GO:0008763">
    <property type="term" value="F:UDP-N-acetylmuramate-L-alanine ligase activity"/>
    <property type="evidence" value="ECO:0007669"/>
    <property type="project" value="UniProtKB-EC"/>
</dbReference>
<evidence type="ECO:0000256" key="1">
    <source>
        <dbReference type="ARBA" id="ARBA00022598"/>
    </source>
</evidence>
<evidence type="ECO:0000259" key="11">
    <source>
        <dbReference type="Pfam" id="PF08245"/>
    </source>
</evidence>
<evidence type="ECO:0000256" key="8">
    <source>
        <dbReference type="ARBA" id="ARBA00023316"/>
    </source>
</evidence>
<dbReference type="Pfam" id="PF08245">
    <property type="entry name" value="Mur_ligase_M"/>
    <property type="match status" value="1"/>
</dbReference>
<evidence type="ECO:0000256" key="2">
    <source>
        <dbReference type="ARBA" id="ARBA00022618"/>
    </source>
</evidence>
<evidence type="ECO:0000256" key="3">
    <source>
        <dbReference type="ARBA" id="ARBA00022741"/>
    </source>
</evidence>
<dbReference type="SUPFAM" id="SSF51984">
    <property type="entry name" value="MurCD N-terminal domain"/>
    <property type="match status" value="1"/>
</dbReference>
<evidence type="ECO:0000256" key="7">
    <source>
        <dbReference type="ARBA" id="ARBA00023306"/>
    </source>
</evidence>
<dbReference type="RefSeq" id="WP_014811581.1">
    <property type="nucleotide sequence ID" value="NC_018025.1"/>
</dbReference>
<keyword evidence="2" id="KW-0132">Cell division</keyword>
<protein>
    <submittedName>
        <fullName evidence="12">UDP-N-acetylmuramate--L-alanine ligase</fullName>
        <ecNumber evidence="12">6.3.2.8</ecNumber>
    </submittedName>
</protein>
<dbReference type="Gene3D" id="3.90.190.20">
    <property type="entry name" value="Mur ligase, C-terminal domain"/>
    <property type="match status" value="1"/>
</dbReference>
<dbReference type="AlphaFoldDB" id="I4CA64"/>
<keyword evidence="8" id="KW-0961">Cell wall biogenesis/degradation</keyword>
<dbReference type="InterPro" id="IPR036565">
    <property type="entry name" value="Mur-like_cat_sf"/>
</dbReference>